<evidence type="ECO:0000256" key="1">
    <source>
        <dbReference type="ARBA" id="ARBA00022679"/>
    </source>
</evidence>
<dbReference type="InterPro" id="IPR016181">
    <property type="entry name" value="Acyl_CoA_acyltransferase"/>
</dbReference>
<organism evidence="4 5">
    <name type="scientific">Nonomuraea fuscirosea</name>
    <dbReference type="NCBI Taxonomy" id="1291556"/>
    <lineage>
        <taxon>Bacteria</taxon>
        <taxon>Bacillati</taxon>
        <taxon>Actinomycetota</taxon>
        <taxon>Actinomycetes</taxon>
        <taxon>Streptosporangiales</taxon>
        <taxon>Streptosporangiaceae</taxon>
        <taxon>Nonomuraea</taxon>
    </lineage>
</organism>
<proteinExistence type="predicted"/>
<dbReference type="Gene3D" id="3.40.630.30">
    <property type="match status" value="1"/>
</dbReference>
<dbReference type="PANTHER" id="PTHR43877">
    <property type="entry name" value="AMINOALKYLPHOSPHONATE N-ACETYLTRANSFERASE-RELATED-RELATED"/>
    <property type="match status" value="1"/>
</dbReference>
<name>A0A2T0MNA0_9ACTN</name>
<dbReference type="CDD" id="cd04301">
    <property type="entry name" value="NAT_SF"/>
    <property type="match status" value="1"/>
</dbReference>
<evidence type="ECO:0000256" key="2">
    <source>
        <dbReference type="ARBA" id="ARBA00023315"/>
    </source>
</evidence>
<evidence type="ECO:0000259" key="3">
    <source>
        <dbReference type="PROSITE" id="PS51186"/>
    </source>
</evidence>
<dbReference type="Proteomes" id="UP000238312">
    <property type="component" value="Unassembled WGS sequence"/>
</dbReference>
<evidence type="ECO:0000313" key="4">
    <source>
        <dbReference type="EMBL" id="PRX59363.1"/>
    </source>
</evidence>
<evidence type="ECO:0000313" key="5">
    <source>
        <dbReference type="Proteomes" id="UP000238312"/>
    </source>
</evidence>
<dbReference type="Pfam" id="PF00583">
    <property type="entry name" value="Acetyltransf_1"/>
    <property type="match status" value="1"/>
</dbReference>
<gene>
    <name evidence="4" type="ORF">B0I32_120133</name>
</gene>
<feature type="domain" description="N-acetyltransferase" evidence="3">
    <location>
        <begin position="4"/>
        <end position="150"/>
    </location>
</feature>
<dbReference type="PROSITE" id="PS51186">
    <property type="entry name" value="GNAT"/>
    <property type="match status" value="1"/>
</dbReference>
<keyword evidence="2" id="KW-0012">Acyltransferase</keyword>
<reference evidence="4 5" key="1">
    <citation type="submission" date="2018-03" db="EMBL/GenBank/DDBJ databases">
        <title>Genomic Encyclopedia of Type Strains, Phase III (KMG-III): the genomes of soil and plant-associated and newly described type strains.</title>
        <authorList>
            <person name="Whitman W."/>
        </authorList>
    </citation>
    <scope>NUCLEOTIDE SEQUENCE [LARGE SCALE GENOMIC DNA]</scope>
    <source>
        <strain evidence="4 5">CGMCC 4.7104</strain>
    </source>
</reference>
<comment type="caution">
    <text evidence="4">The sequence shown here is derived from an EMBL/GenBank/DDBJ whole genome shotgun (WGS) entry which is preliminary data.</text>
</comment>
<keyword evidence="1" id="KW-0808">Transferase</keyword>
<keyword evidence="4" id="KW-0689">Ribosomal protein</keyword>
<dbReference type="RefSeq" id="WP_219912224.1">
    <property type="nucleotide sequence ID" value="NZ_PVNG01000020.1"/>
</dbReference>
<keyword evidence="5" id="KW-1185">Reference proteome</keyword>
<dbReference type="PANTHER" id="PTHR43877:SF2">
    <property type="entry name" value="AMINOALKYLPHOSPHONATE N-ACETYLTRANSFERASE-RELATED"/>
    <property type="match status" value="1"/>
</dbReference>
<accession>A0A2T0MNA0</accession>
<dbReference type="SUPFAM" id="SSF55729">
    <property type="entry name" value="Acyl-CoA N-acyltransferases (Nat)"/>
    <property type="match status" value="1"/>
</dbReference>
<dbReference type="InterPro" id="IPR050832">
    <property type="entry name" value="Bact_Acetyltransf"/>
</dbReference>
<dbReference type="GO" id="GO:0005840">
    <property type="term" value="C:ribosome"/>
    <property type="evidence" value="ECO:0007669"/>
    <property type="project" value="UniProtKB-KW"/>
</dbReference>
<keyword evidence="4" id="KW-0687">Ribonucleoprotein</keyword>
<dbReference type="GO" id="GO:0016747">
    <property type="term" value="F:acyltransferase activity, transferring groups other than amino-acyl groups"/>
    <property type="evidence" value="ECO:0007669"/>
    <property type="project" value="InterPro"/>
</dbReference>
<protein>
    <submittedName>
        <fullName evidence="4">Ribosomal protein S18 acetylase RimI-like enzyme</fullName>
    </submittedName>
</protein>
<dbReference type="EMBL" id="PVNG01000020">
    <property type="protein sequence ID" value="PRX59363.1"/>
    <property type="molecule type" value="Genomic_DNA"/>
</dbReference>
<dbReference type="InterPro" id="IPR000182">
    <property type="entry name" value="GNAT_dom"/>
</dbReference>
<sequence length="174" mass="20096">MGTCDIRTAAPEDLPALIRSLGQKHYFEDRLARQRRGDGILLVAWRHGEPIGDVYLWLERAEEPELTTHLPDAALLTHLEVLPAHRNRGIGSELMRAAEELLFSMEYKQVALGVGLDNLDACRLYERRGYVEWPHGNVPTTSVLYLPDGRRELRAELCRIMVRQLGQDRYEHRW</sequence>
<dbReference type="AlphaFoldDB" id="A0A2T0MNA0"/>